<protein>
    <submittedName>
        <fullName evidence="1">Uncharacterized protein</fullName>
    </submittedName>
</protein>
<dbReference type="Proteomes" id="UP000654075">
    <property type="component" value="Unassembled WGS sequence"/>
</dbReference>
<evidence type="ECO:0000313" key="2">
    <source>
        <dbReference type="Proteomes" id="UP000654075"/>
    </source>
</evidence>
<name>A0A813FUA2_POLGL</name>
<dbReference type="AlphaFoldDB" id="A0A813FUA2"/>
<proteinExistence type="predicted"/>
<reference evidence="1" key="1">
    <citation type="submission" date="2021-02" db="EMBL/GenBank/DDBJ databases">
        <authorList>
            <person name="Dougan E. K."/>
            <person name="Rhodes N."/>
            <person name="Thang M."/>
            <person name="Chan C."/>
        </authorList>
    </citation>
    <scope>NUCLEOTIDE SEQUENCE</scope>
</reference>
<keyword evidence="2" id="KW-1185">Reference proteome</keyword>
<sequence length="265" mass="27704">MLSPYAYKPKNVPENATVDSLASCCEQTCSLAAVSEEFSDAEKAHSFGLASLSTAWAGADSIVELVWQVAMASEPQYIRFRSTTNPFVDRSGTQIGAKLDTQLFMLSDFTTNVQNLTNMVTNAGGAYLCFSSMDASAETAWAILPMSNAAWELGCSGTANSGKGAYYSLGLTAADGNGWVGFRDEGFGIRVGGCIIPWGTVPGVSTPSHASCQVTDSVGDVRATLNGVGSNMSCSKIGGVRLDGSGSYLAVCRLTSLQKTTTTKS</sequence>
<gene>
    <name evidence="1" type="ORF">PGLA1383_LOCUS31978</name>
</gene>
<comment type="caution">
    <text evidence="1">The sequence shown here is derived from an EMBL/GenBank/DDBJ whole genome shotgun (WGS) entry which is preliminary data.</text>
</comment>
<accession>A0A813FUA2</accession>
<dbReference type="EMBL" id="CAJNNV010025392">
    <property type="protein sequence ID" value="CAE8614248.1"/>
    <property type="molecule type" value="Genomic_DNA"/>
</dbReference>
<evidence type="ECO:0000313" key="1">
    <source>
        <dbReference type="EMBL" id="CAE8614248.1"/>
    </source>
</evidence>
<organism evidence="1 2">
    <name type="scientific">Polarella glacialis</name>
    <name type="common">Dinoflagellate</name>
    <dbReference type="NCBI Taxonomy" id="89957"/>
    <lineage>
        <taxon>Eukaryota</taxon>
        <taxon>Sar</taxon>
        <taxon>Alveolata</taxon>
        <taxon>Dinophyceae</taxon>
        <taxon>Suessiales</taxon>
        <taxon>Suessiaceae</taxon>
        <taxon>Polarella</taxon>
    </lineage>
</organism>